<keyword evidence="4" id="KW-1185">Reference proteome</keyword>
<evidence type="ECO:0000313" key="4">
    <source>
        <dbReference type="Proteomes" id="UP000773614"/>
    </source>
</evidence>
<evidence type="ECO:0000256" key="1">
    <source>
        <dbReference type="SAM" id="SignalP"/>
    </source>
</evidence>
<protein>
    <recommendedName>
        <fullName evidence="2">Thiol:disulfide interchange protein DsbD N-terminal domain-containing protein</fullName>
    </recommendedName>
</protein>
<sequence length="279" mass="29861">MSRPFRFRPAGVNGWRTGAIRAAAILLACSGGAGSAEAARSPWVSIPEGRLRVMLVRAEGRVKGGIEIALEPGWHTYWRNPGDAGVPPRFDFDGSRNVGAVHVHFPAPERFDDGTSVSAVYHDSVVFPLEIRPEADGPITLSLRAMLGVCREICIPTEAEAEVTLKPQDGPDALSEAKLEMFERLLPGAPEPGRFEVKEAAVAGDAVTVSLIAPPDAEPELFVDAPPDWLLGQPRLVAHEGALARYRLSLKGRPDTPGEALRFVATAGGRAIEETVVLP</sequence>
<name>A0A964T618_9HYPH</name>
<reference evidence="3" key="1">
    <citation type="submission" date="2019-03" db="EMBL/GenBank/DDBJ databases">
        <title>Afifella sp. nov., isolated from activated sludge.</title>
        <authorList>
            <person name="Li Q."/>
            <person name="Liu Y."/>
        </authorList>
    </citation>
    <scope>NUCLEOTIDE SEQUENCE</scope>
    <source>
        <strain evidence="3">L72</strain>
    </source>
</reference>
<feature type="chain" id="PRO_5037489477" description="Thiol:disulfide interchange protein DsbD N-terminal domain-containing protein" evidence="1">
    <location>
        <begin position="39"/>
        <end position="279"/>
    </location>
</feature>
<organism evidence="3 4">
    <name type="scientific">Propylenella binzhouense</name>
    <dbReference type="NCBI Taxonomy" id="2555902"/>
    <lineage>
        <taxon>Bacteria</taxon>
        <taxon>Pseudomonadati</taxon>
        <taxon>Pseudomonadota</taxon>
        <taxon>Alphaproteobacteria</taxon>
        <taxon>Hyphomicrobiales</taxon>
        <taxon>Propylenellaceae</taxon>
        <taxon>Propylenella</taxon>
    </lineage>
</organism>
<dbReference type="OrthoDB" id="9811036at2"/>
<proteinExistence type="predicted"/>
<dbReference type="Proteomes" id="UP000773614">
    <property type="component" value="Unassembled WGS sequence"/>
</dbReference>
<accession>A0A964T618</accession>
<dbReference type="Pfam" id="PF11412">
    <property type="entry name" value="DsbD_N"/>
    <property type="match status" value="1"/>
</dbReference>
<dbReference type="InterPro" id="IPR028250">
    <property type="entry name" value="DsbDN"/>
</dbReference>
<gene>
    <name evidence="3" type="ORF">E4O86_12635</name>
</gene>
<evidence type="ECO:0000313" key="3">
    <source>
        <dbReference type="EMBL" id="MYZ48557.1"/>
    </source>
</evidence>
<comment type="caution">
    <text evidence="3">The sequence shown here is derived from an EMBL/GenBank/DDBJ whole genome shotgun (WGS) entry which is preliminary data.</text>
</comment>
<dbReference type="EMBL" id="SPKJ01000041">
    <property type="protein sequence ID" value="MYZ48557.1"/>
    <property type="molecule type" value="Genomic_DNA"/>
</dbReference>
<feature type="domain" description="Thiol:disulfide interchange protein DsbD N-terminal" evidence="2">
    <location>
        <begin position="58"/>
        <end position="162"/>
    </location>
</feature>
<feature type="signal peptide" evidence="1">
    <location>
        <begin position="1"/>
        <end position="38"/>
    </location>
</feature>
<dbReference type="RefSeq" id="WP_161140905.1">
    <property type="nucleotide sequence ID" value="NZ_SPKJ01000041.1"/>
</dbReference>
<evidence type="ECO:0000259" key="2">
    <source>
        <dbReference type="Pfam" id="PF11412"/>
    </source>
</evidence>
<dbReference type="AlphaFoldDB" id="A0A964T618"/>
<keyword evidence="1" id="KW-0732">Signal</keyword>